<feature type="domain" description="SusD-like N-terminal" evidence="7">
    <location>
        <begin position="24"/>
        <end position="235"/>
    </location>
</feature>
<organism evidence="8 9">
    <name type="scientific">Niabella yanshanensis</name>
    <dbReference type="NCBI Taxonomy" id="577386"/>
    <lineage>
        <taxon>Bacteria</taxon>
        <taxon>Pseudomonadati</taxon>
        <taxon>Bacteroidota</taxon>
        <taxon>Chitinophagia</taxon>
        <taxon>Chitinophagales</taxon>
        <taxon>Chitinophagaceae</taxon>
        <taxon>Niabella</taxon>
    </lineage>
</organism>
<evidence type="ECO:0000259" key="6">
    <source>
        <dbReference type="Pfam" id="PF07980"/>
    </source>
</evidence>
<proteinExistence type="inferred from homology"/>
<evidence type="ECO:0000256" key="4">
    <source>
        <dbReference type="ARBA" id="ARBA00023136"/>
    </source>
</evidence>
<dbReference type="InterPro" id="IPR033985">
    <property type="entry name" value="SusD-like_N"/>
</dbReference>
<evidence type="ECO:0000256" key="2">
    <source>
        <dbReference type="ARBA" id="ARBA00006275"/>
    </source>
</evidence>
<keyword evidence="9" id="KW-1185">Reference proteome</keyword>
<dbReference type="Proteomes" id="UP001325680">
    <property type="component" value="Chromosome"/>
</dbReference>
<keyword evidence="5" id="KW-0998">Cell outer membrane</keyword>
<gene>
    <name evidence="8" type="ORF">U0035_19505</name>
</gene>
<evidence type="ECO:0000313" key="8">
    <source>
        <dbReference type="EMBL" id="WQD37855.1"/>
    </source>
</evidence>
<dbReference type="InterPro" id="IPR011990">
    <property type="entry name" value="TPR-like_helical_dom_sf"/>
</dbReference>
<dbReference type="SUPFAM" id="SSF48452">
    <property type="entry name" value="TPR-like"/>
    <property type="match status" value="1"/>
</dbReference>
<evidence type="ECO:0000313" key="9">
    <source>
        <dbReference type="Proteomes" id="UP001325680"/>
    </source>
</evidence>
<evidence type="ECO:0000256" key="3">
    <source>
        <dbReference type="ARBA" id="ARBA00022729"/>
    </source>
</evidence>
<dbReference type="PROSITE" id="PS51257">
    <property type="entry name" value="PROKAR_LIPOPROTEIN"/>
    <property type="match status" value="1"/>
</dbReference>
<comment type="subcellular location">
    <subcellularLocation>
        <location evidence="1">Cell outer membrane</location>
    </subcellularLocation>
</comment>
<comment type="similarity">
    <text evidence="2">Belongs to the SusD family.</text>
</comment>
<dbReference type="CDD" id="cd08977">
    <property type="entry name" value="SusD"/>
    <property type="match status" value="1"/>
</dbReference>
<evidence type="ECO:0000256" key="1">
    <source>
        <dbReference type="ARBA" id="ARBA00004442"/>
    </source>
</evidence>
<reference evidence="8 9" key="1">
    <citation type="submission" date="2023-12" db="EMBL/GenBank/DDBJ databases">
        <title>Genome sequencing and assembly of bacterial species from a model synthetic community.</title>
        <authorList>
            <person name="Hogle S.L."/>
        </authorList>
    </citation>
    <scope>NUCLEOTIDE SEQUENCE [LARGE SCALE GENOMIC DNA]</scope>
    <source>
        <strain evidence="8 9">HAMBI_3031</strain>
    </source>
</reference>
<evidence type="ECO:0000256" key="5">
    <source>
        <dbReference type="ARBA" id="ARBA00023237"/>
    </source>
</evidence>
<dbReference type="EMBL" id="CP139960">
    <property type="protein sequence ID" value="WQD37855.1"/>
    <property type="molecule type" value="Genomic_DNA"/>
</dbReference>
<sequence length="500" mass="56371">MRKYILIRFLLVIAAVYSLSGCKKWLDLKPTDGIVGNEFWQTKEQVDAAVTGIYSSILASTGGNSRALTDFMFVWGEARADMVTPGNRTSQDEQDMINVNMVPTNGFADWSGFYKTINYANVVIELAPGVLATDNTFTQEHLDRSVGQAKALRALMYFYLVRTFRDVPLKLDATISDDNITPIPKTGADTILNQIVADLKEAELKVPLSYGNTSAFDKGRITRYAVNAILADVYLWMDDYTSASAECDKLINANAFTLVPGISFLDDLFITGAATETIFEIQYDEQILNPFFNMHTPSQKRYGAALHLPEEVFGIDLVNAEPQLDYRGEDAAFRGSDFGIWKYVGADQNGNNYRAIDQSFAPWIFYRYADALLMKAEAINELGQPLEASRLVKTIRERARALEMVPLDSTNQSGMATAILEERQREFAFEGKRWFDLLRFAKRNNYAGLDLILNAASISVPVTLQQAAFNKLRDHNSHYMPVFLYEMQTNPLLEQNPYYR</sequence>
<feature type="domain" description="RagB/SusD" evidence="6">
    <location>
        <begin position="339"/>
        <end position="499"/>
    </location>
</feature>
<dbReference type="Pfam" id="PF14322">
    <property type="entry name" value="SusD-like_3"/>
    <property type="match status" value="1"/>
</dbReference>
<keyword evidence="3" id="KW-0732">Signal</keyword>
<protein>
    <submittedName>
        <fullName evidence="8">RagB/SusD family nutrient uptake outer membrane protein</fullName>
    </submittedName>
</protein>
<dbReference type="InterPro" id="IPR012944">
    <property type="entry name" value="SusD_RagB_dom"/>
</dbReference>
<dbReference type="RefSeq" id="WP_114790610.1">
    <property type="nucleotide sequence ID" value="NZ_CP139960.1"/>
</dbReference>
<dbReference type="Pfam" id="PF07980">
    <property type="entry name" value="SusD_RagB"/>
    <property type="match status" value="1"/>
</dbReference>
<accession>A0ABZ0W760</accession>
<evidence type="ECO:0000259" key="7">
    <source>
        <dbReference type="Pfam" id="PF14322"/>
    </source>
</evidence>
<keyword evidence="4" id="KW-0472">Membrane</keyword>
<dbReference type="Gene3D" id="1.25.40.390">
    <property type="match status" value="1"/>
</dbReference>
<name>A0ABZ0W760_9BACT</name>